<dbReference type="EMBL" id="PFHV01000035">
    <property type="protein sequence ID" value="PIX03252.1"/>
    <property type="molecule type" value="Genomic_DNA"/>
</dbReference>
<dbReference type="AlphaFoldDB" id="A0A2M7IYL1"/>
<accession>A0A2M7IYL1</accession>
<gene>
    <name evidence="1" type="ORF">COZ78_01295</name>
</gene>
<protein>
    <submittedName>
        <fullName evidence="1">Uncharacterized protein</fullName>
    </submittedName>
</protein>
<dbReference type="Proteomes" id="UP000230505">
    <property type="component" value="Unassembled WGS sequence"/>
</dbReference>
<sequence>MNNCEVFKLCREITLWRALILGEPDYAENVRTAEGPFWCPDSIEDCPRRKEMLGYTPEQIKERRETYQK</sequence>
<feature type="non-terminal residue" evidence="1">
    <location>
        <position position="69"/>
    </location>
</feature>
<evidence type="ECO:0000313" key="1">
    <source>
        <dbReference type="EMBL" id="PIX03252.1"/>
    </source>
</evidence>
<reference evidence="2" key="1">
    <citation type="submission" date="2017-09" db="EMBL/GenBank/DDBJ databases">
        <title>Depth-based differentiation of microbial function through sediment-hosted aquifers and enrichment of novel symbionts in the deep terrestrial subsurface.</title>
        <authorList>
            <person name="Probst A.J."/>
            <person name="Ladd B."/>
            <person name="Jarett J.K."/>
            <person name="Geller-Mcgrath D.E."/>
            <person name="Sieber C.M.K."/>
            <person name="Emerson J.B."/>
            <person name="Anantharaman K."/>
            <person name="Thomas B.C."/>
            <person name="Malmstrom R."/>
            <person name="Stieglmeier M."/>
            <person name="Klingl A."/>
            <person name="Woyke T."/>
            <person name="Ryan C.M."/>
            <person name="Banfield J.F."/>
        </authorList>
    </citation>
    <scope>NUCLEOTIDE SEQUENCE [LARGE SCALE GENOMIC DNA]</scope>
</reference>
<name>A0A2M7IYL1_9BACT</name>
<evidence type="ECO:0000313" key="2">
    <source>
        <dbReference type="Proteomes" id="UP000230505"/>
    </source>
</evidence>
<comment type="caution">
    <text evidence="1">The sequence shown here is derived from an EMBL/GenBank/DDBJ whole genome shotgun (WGS) entry which is preliminary data.</text>
</comment>
<organism evidence="1 2">
    <name type="scientific">bacterium (Candidatus Gribaldobacteria) CG_4_8_14_3_um_filter_42_11</name>
    <dbReference type="NCBI Taxonomy" id="2014267"/>
    <lineage>
        <taxon>Bacteria</taxon>
        <taxon>Candidatus Gribaldobacteria</taxon>
    </lineage>
</organism>
<proteinExistence type="predicted"/>